<gene>
    <name evidence="2" type="ORF">L798_12598</name>
</gene>
<evidence type="ECO:0000313" key="3">
    <source>
        <dbReference type="Proteomes" id="UP000027135"/>
    </source>
</evidence>
<evidence type="ECO:0000313" key="2">
    <source>
        <dbReference type="EMBL" id="KDR13374.1"/>
    </source>
</evidence>
<name>A0A067R5I8_ZOONE</name>
<feature type="region of interest" description="Disordered" evidence="1">
    <location>
        <begin position="1"/>
        <end position="39"/>
    </location>
</feature>
<protein>
    <submittedName>
        <fullName evidence="2">Uncharacterized protein</fullName>
    </submittedName>
</protein>
<dbReference type="EMBL" id="KK852949">
    <property type="protein sequence ID" value="KDR13374.1"/>
    <property type="molecule type" value="Genomic_DNA"/>
</dbReference>
<accession>A0A067R5I8</accession>
<dbReference type="AlphaFoldDB" id="A0A067R5I8"/>
<reference evidence="2 3" key="1">
    <citation type="journal article" date="2014" name="Nat. Commun.">
        <title>Molecular traces of alternative social organization in a termite genome.</title>
        <authorList>
            <person name="Terrapon N."/>
            <person name="Li C."/>
            <person name="Robertson H.M."/>
            <person name="Ji L."/>
            <person name="Meng X."/>
            <person name="Booth W."/>
            <person name="Chen Z."/>
            <person name="Childers C.P."/>
            <person name="Glastad K.M."/>
            <person name="Gokhale K."/>
            <person name="Gowin J."/>
            <person name="Gronenberg W."/>
            <person name="Hermansen R.A."/>
            <person name="Hu H."/>
            <person name="Hunt B.G."/>
            <person name="Huylmans A.K."/>
            <person name="Khalil S.M."/>
            <person name="Mitchell R.D."/>
            <person name="Munoz-Torres M.C."/>
            <person name="Mustard J.A."/>
            <person name="Pan H."/>
            <person name="Reese J.T."/>
            <person name="Scharf M.E."/>
            <person name="Sun F."/>
            <person name="Vogel H."/>
            <person name="Xiao J."/>
            <person name="Yang W."/>
            <person name="Yang Z."/>
            <person name="Yang Z."/>
            <person name="Zhou J."/>
            <person name="Zhu J."/>
            <person name="Brent C.S."/>
            <person name="Elsik C.G."/>
            <person name="Goodisman M.A."/>
            <person name="Liberles D.A."/>
            <person name="Roe R.M."/>
            <person name="Vargo E.L."/>
            <person name="Vilcinskas A."/>
            <person name="Wang J."/>
            <person name="Bornberg-Bauer E."/>
            <person name="Korb J."/>
            <person name="Zhang G."/>
            <person name="Liebig J."/>
        </authorList>
    </citation>
    <scope>NUCLEOTIDE SEQUENCE [LARGE SCALE GENOMIC DNA]</scope>
    <source>
        <tissue evidence="2">Whole organism</tissue>
    </source>
</reference>
<proteinExistence type="predicted"/>
<dbReference type="InParanoid" id="A0A067R5I8"/>
<keyword evidence="3" id="KW-1185">Reference proteome</keyword>
<dbReference type="Proteomes" id="UP000027135">
    <property type="component" value="Unassembled WGS sequence"/>
</dbReference>
<feature type="compositionally biased region" description="Low complexity" evidence="1">
    <location>
        <begin position="20"/>
        <end position="39"/>
    </location>
</feature>
<evidence type="ECO:0000256" key="1">
    <source>
        <dbReference type="SAM" id="MobiDB-lite"/>
    </source>
</evidence>
<organism evidence="2 3">
    <name type="scientific">Zootermopsis nevadensis</name>
    <name type="common">Dampwood termite</name>
    <dbReference type="NCBI Taxonomy" id="136037"/>
    <lineage>
        <taxon>Eukaryota</taxon>
        <taxon>Metazoa</taxon>
        <taxon>Ecdysozoa</taxon>
        <taxon>Arthropoda</taxon>
        <taxon>Hexapoda</taxon>
        <taxon>Insecta</taxon>
        <taxon>Pterygota</taxon>
        <taxon>Neoptera</taxon>
        <taxon>Polyneoptera</taxon>
        <taxon>Dictyoptera</taxon>
        <taxon>Blattodea</taxon>
        <taxon>Blattoidea</taxon>
        <taxon>Termitoidae</taxon>
        <taxon>Termopsidae</taxon>
        <taxon>Zootermopsis</taxon>
    </lineage>
</organism>
<sequence length="85" mass="8970">MASGDSPKLRVKTAASGDPTSRTAIATSATTGTTTSTASLEPAVPAVCDELSRKRESSLRQHSFFQLRVHLRRGVDLVAKDKGGE</sequence>